<sequence length="388" mass="44251">MRRLIAALSNGRRPLRFKLDQHRHIHINYTCLNRIWPLNGNDTIEENGTLQMEKAGNLNENPLDVEISECETNGTNDPAELSYYTLEIMNGVIISLSLVCSSFGIENSLSCDYIQTWRQVGKIGLYRYSAHPITKRRFDLGLADNGGTGGGSMLNDVNISAILDSFSVSYDKRVRPNYGVKRSALILRLIGNRWNVPIVGRMVLEILRIYRNELEVRKYVISILRLDRIRNTFTAWIEEKVFNADHSNPQYLPKPIPANETWPKGVMISLIDIALSPPGCHGSDSTVNELELINCARAWTTTTDTRHRENTKPSSWGEKSRAVCNTTKRKKGRKKKKENENTTPKPIPKMDKVLFHVLVCSCNEIIITKLLQEEKKKRKEKEESRSQG</sequence>
<feature type="compositionally biased region" description="Basic residues" evidence="1">
    <location>
        <begin position="327"/>
        <end position="336"/>
    </location>
</feature>
<keyword evidence="2" id="KW-0675">Receptor</keyword>
<gene>
    <name evidence="2" type="ORF">APICC_07575</name>
</gene>
<dbReference type="STRING" id="94128.A0A2A3EK02"/>
<dbReference type="OrthoDB" id="7699337at2759"/>
<dbReference type="Proteomes" id="UP000242457">
    <property type="component" value="Unassembled WGS sequence"/>
</dbReference>
<evidence type="ECO:0000313" key="3">
    <source>
        <dbReference type="Proteomes" id="UP000242457"/>
    </source>
</evidence>
<accession>A0A2A3EK02</accession>
<reference evidence="2 3" key="1">
    <citation type="submission" date="2014-07" db="EMBL/GenBank/DDBJ databases">
        <title>Genomic and transcriptomic analysis on Apis cerana provide comprehensive insights into honey bee biology.</title>
        <authorList>
            <person name="Diao Q."/>
            <person name="Sun L."/>
            <person name="Zheng H."/>
            <person name="Zheng H."/>
            <person name="Xu S."/>
            <person name="Wang S."/>
            <person name="Zeng Z."/>
            <person name="Hu F."/>
            <person name="Su S."/>
            <person name="Wu J."/>
        </authorList>
    </citation>
    <scope>NUCLEOTIDE SEQUENCE [LARGE SCALE GENOMIC DNA]</scope>
    <source>
        <tissue evidence="2">Pupae without intestine</tissue>
    </source>
</reference>
<dbReference type="EMBL" id="KZ288223">
    <property type="protein sequence ID" value="PBC32020.1"/>
    <property type="molecule type" value="Genomic_DNA"/>
</dbReference>
<feature type="region of interest" description="Disordered" evidence="1">
    <location>
        <begin position="303"/>
        <end position="348"/>
    </location>
</feature>
<protein>
    <submittedName>
        <fullName evidence="2">Gamma-aminobutyric acid receptor subunit beta</fullName>
    </submittedName>
</protein>
<organism evidence="2 3">
    <name type="scientific">Apis cerana cerana</name>
    <name type="common">Oriental honeybee</name>
    <dbReference type="NCBI Taxonomy" id="94128"/>
    <lineage>
        <taxon>Eukaryota</taxon>
        <taxon>Metazoa</taxon>
        <taxon>Ecdysozoa</taxon>
        <taxon>Arthropoda</taxon>
        <taxon>Hexapoda</taxon>
        <taxon>Insecta</taxon>
        <taxon>Pterygota</taxon>
        <taxon>Neoptera</taxon>
        <taxon>Endopterygota</taxon>
        <taxon>Hymenoptera</taxon>
        <taxon>Apocrita</taxon>
        <taxon>Aculeata</taxon>
        <taxon>Apoidea</taxon>
        <taxon>Anthophila</taxon>
        <taxon>Apidae</taxon>
        <taxon>Apis</taxon>
    </lineage>
</organism>
<evidence type="ECO:0000313" key="2">
    <source>
        <dbReference type="EMBL" id="PBC32020.1"/>
    </source>
</evidence>
<name>A0A2A3EK02_APICC</name>
<proteinExistence type="predicted"/>
<dbReference type="AlphaFoldDB" id="A0A2A3EK02"/>
<keyword evidence="3" id="KW-1185">Reference proteome</keyword>
<evidence type="ECO:0000256" key="1">
    <source>
        <dbReference type="SAM" id="MobiDB-lite"/>
    </source>
</evidence>